<keyword evidence="3" id="KW-1185">Reference proteome</keyword>
<dbReference type="InterPro" id="IPR036866">
    <property type="entry name" value="RibonucZ/Hydroxyglut_hydro"/>
</dbReference>
<dbReference type="eggNOG" id="COG0491">
    <property type="taxonomic scope" value="Bacteria"/>
</dbReference>
<dbReference type="STRING" id="1000565.METUNv1_03295"/>
<dbReference type="InterPro" id="IPR050662">
    <property type="entry name" value="Sec-metab_biosynth-thioest"/>
</dbReference>
<evidence type="ECO:0000313" key="2">
    <source>
        <dbReference type="EMBL" id="EGK70390.1"/>
    </source>
</evidence>
<dbReference type="RefSeq" id="WP_008063607.1">
    <property type="nucleotide sequence ID" value="NZ_AFHG01000057.1"/>
</dbReference>
<reference evidence="2 3" key="1">
    <citation type="journal article" date="2011" name="J. Bacteriol.">
        <title>Genome sequence of Methyloversatilis universalis FAM5T, a methylotrophic representative of the order Rhodocyclales.</title>
        <authorList>
            <person name="Kittichotirat W."/>
            <person name="Good N.M."/>
            <person name="Hall R."/>
            <person name="Bringel F."/>
            <person name="Lajus A."/>
            <person name="Medigue C."/>
            <person name="Smalley N.E."/>
            <person name="Beck D."/>
            <person name="Bumgarner R."/>
            <person name="Vuilleumier S."/>
            <person name="Kalyuzhnaya M.G."/>
        </authorList>
    </citation>
    <scope>NUCLEOTIDE SEQUENCE [LARGE SCALE GENOMIC DNA]</scope>
    <source>
        <strain evidence="3">ATCC BAA-1314 / JCM 13912 / FAM5</strain>
    </source>
</reference>
<protein>
    <submittedName>
        <fullName evidence="2">Metallo-beta-lactamase</fullName>
    </submittedName>
</protein>
<dbReference type="InterPro" id="IPR048933">
    <property type="entry name" value="B_lactamase-like_C"/>
</dbReference>
<comment type="caution">
    <text evidence="2">The sequence shown here is derived from an EMBL/GenBank/DDBJ whole genome shotgun (WGS) entry which is preliminary data.</text>
</comment>
<dbReference type="OrthoDB" id="2971563at2"/>
<feature type="domain" description="Metallo-beta-lactamase" evidence="1">
    <location>
        <begin position="41"/>
        <end position="261"/>
    </location>
</feature>
<dbReference type="SUPFAM" id="SSF56281">
    <property type="entry name" value="Metallo-hydrolase/oxidoreductase"/>
    <property type="match status" value="1"/>
</dbReference>
<dbReference type="Proteomes" id="UP000005019">
    <property type="component" value="Unassembled WGS sequence"/>
</dbReference>
<dbReference type="InterPro" id="IPR036388">
    <property type="entry name" value="WH-like_DNA-bd_sf"/>
</dbReference>
<dbReference type="AlphaFoldDB" id="F5RGK2"/>
<accession>F5RGK2</accession>
<dbReference type="Pfam" id="PF21221">
    <property type="entry name" value="B_lactamase-like_C"/>
    <property type="match status" value="1"/>
</dbReference>
<sequence length="348" mass="38680">MSEHLHALEILDLPRPAPGRMAPVARGVYRLCMPVAFAPGHVNVWAIEDQDADGPCWTLVDAGFPDDATRAHWLQALAGDLAGRPVRRILITHCHPDHFGLGDWLATQTGGRIWMSLGEYLTAQAWFGDTPASAMDLMAAFFRQHGLPPAQTEAMQREGSRYRRTVGSVPTAMRRVLPGEVITIGEDAWEAIVGHGHSPEHLSFYRAHDPVLIAGDMLLPTISPNTPTLPFEPETDAVAHYLDSIERFRLLAAHTVVLPAHGDPYRGVGLRVDQLRLHHEKRLVQIASLCETPTSAFDLLPRLFKRELDSFQTRFAMGEVIAHLNHLRQTGGLRRLHDGDGVFRFTQP</sequence>
<organism evidence="2 3">
    <name type="scientific">Methyloversatilis universalis (strain ATCC BAA-1314 / DSM 25237 / JCM 13912 / CCUG 52030 / FAM5)</name>
    <dbReference type="NCBI Taxonomy" id="1000565"/>
    <lineage>
        <taxon>Bacteria</taxon>
        <taxon>Pseudomonadati</taxon>
        <taxon>Pseudomonadota</taxon>
        <taxon>Betaproteobacteria</taxon>
        <taxon>Nitrosomonadales</taxon>
        <taxon>Sterolibacteriaceae</taxon>
        <taxon>Methyloversatilis</taxon>
    </lineage>
</organism>
<gene>
    <name evidence="2" type="ORF">METUNv1_03295</name>
</gene>
<dbReference type="PANTHER" id="PTHR23131:SF4">
    <property type="entry name" value="METALLO-BETA-LACTAMASE SUPERFAMILY POTEIN"/>
    <property type="match status" value="1"/>
</dbReference>
<dbReference type="Gene3D" id="3.60.15.10">
    <property type="entry name" value="Ribonuclease Z/Hydroxyacylglutathione hydrolase-like"/>
    <property type="match status" value="1"/>
</dbReference>
<dbReference type="EMBL" id="AFHG01000057">
    <property type="protein sequence ID" value="EGK70390.1"/>
    <property type="molecule type" value="Genomic_DNA"/>
</dbReference>
<evidence type="ECO:0000313" key="3">
    <source>
        <dbReference type="Proteomes" id="UP000005019"/>
    </source>
</evidence>
<dbReference type="InterPro" id="IPR001279">
    <property type="entry name" value="Metallo-B-lactamas"/>
</dbReference>
<dbReference type="PANTHER" id="PTHR23131">
    <property type="entry name" value="ENDORIBONUCLEASE LACTB2"/>
    <property type="match status" value="1"/>
</dbReference>
<dbReference type="SMART" id="SM00849">
    <property type="entry name" value="Lactamase_B"/>
    <property type="match status" value="1"/>
</dbReference>
<proteinExistence type="predicted"/>
<dbReference type="Pfam" id="PF00753">
    <property type="entry name" value="Lactamase_B"/>
    <property type="match status" value="1"/>
</dbReference>
<evidence type="ECO:0000259" key="1">
    <source>
        <dbReference type="SMART" id="SM00849"/>
    </source>
</evidence>
<name>F5RGK2_METUF</name>
<dbReference type="Gene3D" id="1.10.10.10">
    <property type="entry name" value="Winged helix-like DNA-binding domain superfamily/Winged helix DNA-binding domain"/>
    <property type="match status" value="1"/>
</dbReference>